<gene>
    <name evidence="1" type="ORF">PF008_g12682</name>
</gene>
<evidence type="ECO:0008006" key="3">
    <source>
        <dbReference type="Google" id="ProtNLM"/>
    </source>
</evidence>
<sequence length="31" mass="3819">MVHEPSVDVYLPLYYVLVDTKNEDTYWRMLE</sequence>
<reference evidence="1 2" key="1">
    <citation type="submission" date="2018-09" db="EMBL/GenBank/DDBJ databases">
        <title>Genomic investigation of the strawberry pathogen Phytophthora fragariae indicates pathogenicity is determined by transcriptional variation in three key races.</title>
        <authorList>
            <person name="Adams T.M."/>
            <person name="Armitage A.D."/>
            <person name="Sobczyk M.K."/>
            <person name="Bates H.J."/>
            <person name="Dunwell J.M."/>
            <person name="Nellist C.F."/>
            <person name="Harrison R.J."/>
        </authorList>
    </citation>
    <scope>NUCLEOTIDE SEQUENCE [LARGE SCALE GENOMIC DNA]</scope>
    <source>
        <strain evidence="1 2">NOV-77</strain>
    </source>
</reference>
<proteinExistence type="predicted"/>
<evidence type="ECO:0000313" key="1">
    <source>
        <dbReference type="EMBL" id="KAE9337130.1"/>
    </source>
</evidence>
<evidence type="ECO:0000313" key="2">
    <source>
        <dbReference type="Proteomes" id="UP000486351"/>
    </source>
</evidence>
<dbReference type="Proteomes" id="UP000486351">
    <property type="component" value="Unassembled WGS sequence"/>
</dbReference>
<dbReference type="EMBL" id="QXFY01000721">
    <property type="protein sequence ID" value="KAE9337130.1"/>
    <property type="molecule type" value="Genomic_DNA"/>
</dbReference>
<dbReference type="AlphaFoldDB" id="A0A6G0RM97"/>
<comment type="caution">
    <text evidence="1">The sequence shown here is derived from an EMBL/GenBank/DDBJ whole genome shotgun (WGS) entry which is preliminary data.</text>
</comment>
<organism evidence="1 2">
    <name type="scientific">Phytophthora fragariae</name>
    <dbReference type="NCBI Taxonomy" id="53985"/>
    <lineage>
        <taxon>Eukaryota</taxon>
        <taxon>Sar</taxon>
        <taxon>Stramenopiles</taxon>
        <taxon>Oomycota</taxon>
        <taxon>Peronosporomycetes</taxon>
        <taxon>Peronosporales</taxon>
        <taxon>Peronosporaceae</taxon>
        <taxon>Phytophthora</taxon>
    </lineage>
</organism>
<protein>
    <recommendedName>
        <fullName evidence="3">MULE transposase domain-containing protein</fullName>
    </recommendedName>
</protein>
<name>A0A6G0RM97_9STRA</name>
<accession>A0A6G0RM97</accession>